<reference evidence="2 3" key="1">
    <citation type="submission" date="2016-10" db="EMBL/GenBank/DDBJ databases">
        <authorList>
            <person name="de Groot N.N."/>
        </authorList>
    </citation>
    <scope>NUCLEOTIDE SEQUENCE [LARGE SCALE GENOMIC DNA]</scope>
    <source>
        <strain evidence="2 3">GAS232</strain>
    </source>
</reference>
<keyword evidence="3" id="KW-1185">Reference proteome</keyword>
<gene>
    <name evidence="2" type="ORF">SAMN05444167_2825</name>
</gene>
<feature type="chain" id="PRO_5009241957" evidence="1">
    <location>
        <begin position="28"/>
        <end position="124"/>
    </location>
</feature>
<feature type="signal peptide" evidence="1">
    <location>
        <begin position="1"/>
        <end position="27"/>
    </location>
</feature>
<sequence>MAVFFNRAMRCSGAVAFLLPMSAFSFGCPAVLTTADAKQLAMFTPNARAFHDNLHATLTPAVVEAVGDTVRVRVTARQPGQSVEEVGTYTVHLRTGRVTDEDQEPADDDKTVALSKRLMKRHCP</sequence>
<evidence type="ECO:0000256" key="1">
    <source>
        <dbReference type="SAM" id="SignalP"/>
    </source>
</evidence>
<proteinExistence type="predicted"/>
<name>A0A1G7MJF1_9BACT</name>
<dbReference type="EMBL" id="LT629690">
    <property type="protein sequence ID" value="SDF61843.1"/>
    <property type="molecule type" value="Genomic_DNA"/>
</dbReference>
<evidence type="ECO:0000313" key="2">
    <source>
        <dbReference type="EMBL" id="SDF61843.1"/>
    </source>
</evidence>
<dbReference type="Proteomes" id="UP000182427">
    <property type="component" value="Chromosome I"/>
</dbReference>
<dbReference type="AlphaFoldDB" id="A0A1G7MJF1"/>
<dbReference type="OrthoDB" id="123009at2"/>
<keyword evidence="1" id="KW-0732">Signal</keyword>
<protein>
    <submittedName>
        <fullName evidence="2">Uncharacterized protein</fullName>
    </submittedName>
</protein>
<evidence type="ECO:0000313" key="3">
    <source>
        <dbReference type="Proteomes" id="UP000182427"/>
    </source>
</evidence>
<organism evidence="2 3">
    <name type="scientific">Terriglobus roseus</name>
    <dbReference type="NCBI Taxonomy" id="392734"/>
    <lineage>
        <taxon>Bacteria</taxon>
        <taxon>Pseudomonadati</taxon>
        <taxon>Acidobacteriota</taxon>
        <taxon>Terriglobia</taxon>
        <taxon>Terriglobales</taxon>
        <taxon>Acidobacteriaceae</taxon>
        <taxon>Terriglobus</taxon>
    </lineage>
</organism>
<dbReference type="PROSITE" id="PS51257">
    <property type="entry name" value="PROKAR_LIPOPROTEIN"/>
    <property type="match status" value="1"/>
</dbReference>
<accession>A0A1G7MJF1</accession>
<dbReference type="RefSeq" id="WP_083345703.1">
    <property type="nucleotide sequence ID" value="NZ_LT629690.1"/>
</dbReference>